<sequence length="252" mass="26654">MTDAVIVTVQQQGILHLTLNRPGKKNALTGAMYQALTDALNAAAKDAGVRVVVLSGSGSDFSAGNDINDFVAAISDPEKIRIPLGFLQCISTFPKPIIAAVSGVAIGIGTSMLLHCDLVYADSSARFQLPFTRMGLVPEGGTSLLLPSSLGHRKAFELLVLGEVFGTEQAVDVGLVNQCVDQGSVIDFAMDKACALASMGIEAVQQSKAMLKQHDDNRLQSVLVSEVDAFAARLNSDEARAAFMAFMQKPKK</sequence>
<dbReference type="AlphaFoldDB" id="A0A5J6LHJ0"/>
<dbReference type="Proteomes" id="UP000325606">
    <property type="component" value="Chromosome"/>
</dbReference>
<name>A0A5J6LHJ0_9GAMM</name>
<accession>A0A5J6LHJ0</accession>
<reference evidence="4 5" key="1">
    <citation type="submission" date="2019-09" db="EMBL/GenBank/DDBJ databases">
        <title>Nitrincola iocasae sp. nov., a bacterium isolated from the sediment collected at a cold seep field in South China Sea.</title>
        <authorList>
            <person name="Zhang H."/>
            <person name="Wang H."/>
            <person name="Li C."/>
        </authorList>
    </citation>
    <scope>NUCLEOTIDE SEQUENCE [LARGE SCALE GENOMIC DNA]</scope>
    <source>
        <strain evidence="4 5">KXZD1103</strain>
    </source>
</reference>
<dbReference type="EMBL" id="CP044222">
    <property type="protein sequence ID" value="QEW07772.1"/>
    <property type="molecule type" value="Genomic_DNA"/>
</dbReference>
<evidence type="ECO:0000313" key="4">
    <source>
        <dbReference type="EMBL" id="QEW07772.1"/>
    </source>
</evidence>
<organism evidence="4 5">
    <name type="scientific">Nitrincola iocasae</name>
    <dbReference type="NCBI Taxonomy" id="2614693"/>
    <lineage>
        <taxon>Bacteria</taxon>
        <taxon>Pseudomonadati</taxon>
        <taxon>Pseudomonadota</taxon>
        <taxon>Gammaproteobacteria</taxon>
        <taxon>Oceanospirillales</taxon>
        <taxon>Oceanospirillaceae</taxon>
        <taxon>Nitrincola</taxon>
    </lineage>
</organism>
<dbReference type="RefSeq" id="WP_151057523.1">
    <property type="nucleotide sequence ID" value="NZ_CP044222.1"/>
</dbReference>
<keyword evidence="2" id="KW-0576">Peroxisome</keyword>
<dbReference type="GO" id="GO:0004165">
    <property type="term" value="F:delta(3)-delta(2)-enoyl-CoA isomerase activity"/>
    <property type="evidence" value="ECO:0007669"/>
    <property type="project" value="UniProtKB-ARBA"/>
</dbReference>
<evidence type="ECO:0000256" key="1">
    <source>
        <dbReference type="ARBA" id="ARBA00004275"/>
    </source>
</evidence>
<dbReference type="InterPro" id="IPR001753">
    <property type="entry name" value="Enoyl-CoA_hydra/iso"/>
</dbReference>
<keyword evidence="5" id="KW-1185">Reference proteome</keyword>
<comment type="subcellular location">
    <subcellularLocation>
        <location evidence="1">Peroxisome</location>
    </subcellularLocation>
</comment>
<gene>
    <name evidence="4" type="ORF">F5I99_15425</name>
</gene>
<dbReference type="PANTHER" id="PTHR43684">
    <property type="match status" value="1"/>
</dbReference>
<protein>
    <submittedName>
        <fullName evidence="4">Enoyl-CoA hydratase</fullName>
    </submittedName>
</protein>
<evidence type="ECO:0000313" key="5">
    <source>
        <dbReference type="Proteomes" id="UP000325606"/>
    </source>
</evidence>
<dbReference type="InterPro" id="IPR051053">
    <property type="entry name" value="ECH/Chromodomain_protein"/>
</dbReference>
<evidence type="ECO:0000256" key="3">
    <source>
        <dbReference type="ARBA" id="ARBA00023235"/>
    </source>
</evidence>
<keyword evidence="3" id="KW-0413">Isomerase</keyword>
<dbReference type="PANTHER" id="PTHR43684:SF1">
    <property type="entry name" value="ENOYL-COA DELTA ISOMERASE 2"/>
    <property type="match status" value="1"/>
</dbReference>
<dbReference type="SUPFAM" id="SSF52096">
    <property type="entry name" value="ClpP/crotonase"/>
    <property type="match status" value="1"/>
</dbReference>
<dbReference type="InterPro" id="IPR029045">
    <property type="entry name" value="ClpP/crotonase-like_dom_sf"/>
</dbReference>
<dbReference type="Pfam" id="PF00378">
    <property type="entry name" value="ECH_1"/>
    <property type="match status" value="1"/>
</dbReference>
<dbReference type="Gene3D" id="3.90.226.10">
    <property type="entry name" value="2-enoyl-CoA Hydratase, Chain A, domain 1"/>
    <property type="match status" value="1"/>
</dbReference>
<evidence type="ECO:0000256" key="2">
    <source>
        <dbReference type="ARBA" id="ARBA00023140"/>
    </source>
</evidence>
<proteinExistence type="predicted"/>
<dbReference type="KEGG" id="nik:F5I99_15425"/>
<dbReference type="CDD" id="cd06558">
    <property type="entry name" value="crotonase-like"/>
    <property type="match status" value="1"/>
</dbReference>